<feature type="region of interest" description="Disordered" evidence="1">
    <location>
        <begin position="246"/>
        <end position="270"/>
    </location>
</feature>
<reference evidence="3" key="2">
    <citation type="submission" date="2023-06" db="EMBL/GenBank/DDBJ databases">
        <authorList>
            <consortium name="Lawrence Berkeley National Laboratory"/>
            <person name="Haridas S."/>
            <person name="Hensen N."/>
            <person name="Bonometti L."/>
            <person name="Westerberg I."/>
            <person name="Brannstrom I.O."/>
            <person name="Guillou S."/>
            <person name="Cros-Aarteil S."/>
            <person name="Calhoun S."/>
            <person name="Kuo A."/>
            <person name="Mondo S."/>
            <person name="Pangilinan J."/>
            <person name="Riley R."/>
            <person name="Labutti K."/>
            <person name="Andreopoulos B."/>
            <person name="Lipzen A."/>
            <person name="Chen C."/>
            <person name="Yanf M."/>
            <person name="Daum C."/>
            <person name="Ng V."/>
            <person name="Clum A."/>
            <person name="Steindorff A."/>
            <person name="Ohm R."/>
            <person name="Martin F."/>
            <person name="Silar P."/>
            <person name="Natvig D."/>
            <person name="Lalanne C."/>
            <person name="Gautier V."/>
            <person name="Ament-Velasquez S.L."/>
            <person name="Kruys A."/>
            <person name="Hutchinson M.I."/>
            <person name="Powell A.J."/>
            <person name="Barry K."/>
            <person name="Miller A.N."/>
            <person name="Grigoriev I.V."/>
            <person name="Debuchy R."/>
            <person name="Gladieux P."/>
            <person name="Thoren M.H."/>
            <person name="Johannesson H."/>
        </authorList>
    </citation>
    <scope>NUCLEOTIDE SEQUENCE</scope>
    <source>
        <strain evidence="3">CBS 958.72</strain>
    </source>
</reference>
<comment type="caution">
    <text evidence="3">The sequence shown here is derived from an EMBL/GenBank/DDBJ whole genome shotgun (WGS) entry which is preliminary data.</text>
</comment>
<dbReference type="InterPro" id="IPR000182">
    <property type="entry name" value="GNAT_dom"/>
</dbReference>
<dbReference type="Proteomes" id="UP001287356">
    <property type="component" value="Unassembled WGS sequence"/>
</dbReference>
<evidence type="ECO:0000313" key="3">
    <source>
        <dbReference type="EMBL" id="KAK3380103.1"/>
    </source>
</evidence>
<dbReference type="Gene3D" id="3.40.630.30">
    <property type="match status" value="1"/>
</dbReference>
<accession>A0AAE0NEM3</accession>
<dbReference type="InterPro" id="IPR052523">
    <property type="entry name" value="Trichothecene_AcTrans"/>
</dbReference>
<feature type="domain" description="N-acetyltransferase" evidence="2">
    <location>
        <begin position="104"/>
        <end position="239"/>
    </location>
</feature>
<keyword evidence="4" id="KW-1185">Reference proteome</keyword>
<name>A0AAE0NEM3_9PEZI</name>
<protein>
    <submittedName>
        <fullName evidence="3">Acetyltransferase</fullName>
    </submittedName>
</protein>
<dbReference type="SUPFAM" id="SSF55729">
    <property type="entry name" value="Acyl-CoA N-acyltransferases (Nat)"/>
    <property type="match status" value="1"/>
</dbReference>
<evidence type="ECO:0000256" key="1">
    <source>
        <dbReference type="SAM" id="MobiDB-lite"/>
    </source>
</evidence>
<dbReference type="EMBL" id="JAULSN010000002">
    <property type="protein sequence ID" value="KAK3380103.1"/>
    <property type="molecule type" value="Genomic_DNA"/>
</dbReference>
<dbReference type="CDD" id="cd04301">
    <property type="entry name" value="NAT_SF"/>
    <property type="match status" value="1"/>
</dbReference>
<dbReference type="GO" id="GO:0016747">
    <property type="term" value="F:acyltransferase activity, transferring groups other than amino-acyl groups"/>
    <property type="evidence" value="ECO:0007669"/>
    <property type="project" value="InterPro"/>
</dbReference>
<proteinExistence type="predicted"/>
<dbReference type="Pfam" id="PF13508">
    <property type="entry name" value="Acetyltransf_7"/>
    <property type="match status" value="1"/>
</dbReference>
<dbReference type="InterPro" id="IPR016181">
    <property type="entry name" value="Acyl_CoA_acyltransferase"/>
</dbReference>
<dbReference type="PANTHER" id="PTHR42791:SF1">
    <property type="entry name" value="N-ACETYLTRANSFERASE DOMAIN-CONTAINING PROTEIN"/>
    <property type="match status" value="1"/>
</dbReference>
<gene>
    <name evidence="3" type="ORF">B0T24DRAFT_675829</name>
</gene>
<dbReference type="PROSITE" id="PS51186">
    <property type="entry name" value="GNAT"/>
    <property type="match status" value="1"/>
</dbReference>
<dbReference type="PANTHER" id="PTHR42791">
    <property type="entry name" value="GNAT FAMILY ACETYLTRANSFERASE"/>
    <property type="match status" value="1"/>
</dbReference>
<dbReference type="AlphaFoldDB" id="A0AAE0NEM3"/>
<sequence length="285" mass="32165">METVSSTSSNSTVTLVELKRSLVPPKWEDGVRVVGMSECREAALTLAHAFAADDYAQYLADPGDMDDISAEDKWKLHLDITTYTVAAGCLEGLVTTVGPDYDSVALWVPPGKELDGWLVTLRSGLWRLYFQLSAEGRKRYFDEILPLLHETKASVLGDRDADTWYLVNLGTKPNSQGRGYARRLLEDMFHKVDAEDRPIYLESSSQANNAYYEKFGFEVKREISLTRGNAPVRLWIMVREPRPARKVAYHHHHHHNQQQQQSPNSPMMMKTKKFHGAGAVAGVKM</sequence>
<feature type="compositionally biased region" description="Basic residues" evidence="1">
    <location>
        <begin position="246"/>
        <end position="256"/>
    </location>
</feature>
<evidence type="ECO:0000313" key="4">
    <source>
        <dbReference type="Proteomes" id="UP001287356"/>
    </source>
</evidence>
<reference evidence="3" key="1">
    <citation type="journal article" date="2023" name="Mol. Phylogenet. Evol.">
        <title>Genome-scale phylogeny and comparative genomics of the fungal order Sordariales.</title>
        <authorList>
            <person name="Hensen N."/>
            <person name="Bonometti L."/>
            <person name="Westerberg I."/>
            <person name="Brannstrom I.O."/>
            <person name="Guillou S."/>
            <person name="Cros-Aarteil S."/>
            <person name="Calhoun S."/>
            <person name="Haridas S."/>
            <person name="Kuo A."/>
            <person name="Mondo S."/>
            <person name="Pangilinan J."/>
            <person name="Riley R."/>
            <person name="LaButti K."/>
            <person name="Andreopoulos B."/>
            <person name="Lipzen A."/>
            <person name="Chen C."/>
            <person name="Yan M."/>
            <person name="Daum C."/>
            <person name="Ng V."/>
            <person name="Clum A."/>
            <person name="Steindorff A."/>
            <person name="Ohm R.A."/>
            <person name="Martin F."/>
            <person name="Silar P."/>
            <person name="Natvig D.O."/>
            <person name="Lalanne C."/>
            <person name="Gautier V."/>
            <person name="Ament-Velasquez S.L."/>
            <person name="Kruys A."/>
            <person name="Hutchinson M.I."/>
            <person name="Powell A.J."/>
            <person name="Barry K."/>
            <person name="Miller A.N."/>
            <person name="Grigoriev I.V."/>
            <person name="Debuchy R."/>
            <person name="Gladieux P."/>
            <person name="Hiltunen Thoren M."/>
            <person name="Johannesson H."/>
        </authorList>
    </citation>
    <scope>NUCLEOTIDE SEQUENCE</scope>
    <source>
        <strain evidence="3">CBS 958.72</strain>
    </source>
</reference>
<evidence type="ECO:0000259" key="2">
    <source>
        <dbReference type="PROSITE" id="PS51186"/>
    </source>
</evidence>
<organism evidence="3 4">
    <name type="scientific">Lasiosphaeria ovina</name>
    <dbReference type="NCBI Taxonomy" id="92902"/>
    <lineage>
        <taxon>Eukaryota</taxon>
        <taxon>Fungi</taxon>
        <taxon>Dikarya</taxon>
        <taxon>Ascomycota</taxon>
        <taxon>Pezizomycotina</taxon>
        <taxon>Sordariomycetes</taxon>
        <taxon>Sordariomycetidae</taxon>
        <taxon>Sordariales</taxon>
        <taxon>Lasiosphaeriaceae</taxon>
        <taxon>Lasiosphaeria</taxon>
    </lineage>
</organism>